<reference evidence="4 5" key="1">
    <citation type="submission" date="2018-04" db="EMBL/GenBank/DDBJ databases">
        <title>Novel species isolated from glacier.</title>
        <authorList>
            <person name="Liu Q."/>
            <person name="Xin Y.-H."/>
        </authorList>
    </citation>
    <scope>NUCLEOTIDE SEQUENCE [LARGE SCALE GENOMIC DNA]</scope>
    <source>
        <strain evidence="4 5">GT1R17</strain>
    </source>
</reference>
<name>A0A2T5MGK1_9GAMM</name>
<comment type="caution">
    <text evidence="4">The sequence shown here is derived from an EMBL/GenBank/DDBJ whole genome shotgun (WGS) entry which is preliminary data.</text>
</comment>
<dbReference type="OrthoDB" id="6716891at2"/>
<dbReference type="GO" id="GO:0003700">
    <property type="term" value="F:DNA-binding transcription factor activity"/>
    <property type="evidence" value="ECO:0007669"/>
    <property type="project" value="InterPro"/>
</dbReference>
<evidence type="ECO:0000256" key="2">
    <source>
        <dbReference type="SAM" id="MobiDB-lite"/>
    </source>
</evidence>
<keyword evidence="5" id="KW-1185">Reference proteome</keyword>
<feature type="domain" description="HTH merR-type" evidence="3">
    <location>
        <begin position="28"/>
        <end position="96"/>
    </location>
</feature>
<dbReference type="InterPro" id="IPR009061">
    <property type="entry name" value="DNA-bd_dom_put_sf"/>
</dbReference>
<dbReference type="InterPro" id="IPR000551">
    <property type="entry name" value="MerR-type_HTH_dom"/>
</dbReference>
<evidence type="ECO:0000259" key="3">
    <source>
        <dbReference type="PROSITE" id="PS50937"/>
    </source>
</evidence>
<dbReference type="Proteomes" id="UP000244248">
    <property type="component" value="Unassembled WGS sequence"/>
</dbReference>
<dbReference type="GO" id="GO:0003677">
    <property type="term" value="F:DNA binding"/>
    <property type="evidence" value="ECO:0007669"/>
    <property type="project" value="UniProtKB-KW"/>
</dbReference>
<dbReference type="PANTHER" id="PTHR30204">
    <property type="entry name" value="REDOX-CYCLING DRUG-SENSING TRANSCRIPTIONAL ACTIVATOR SOXR"/>
    <property type="match status" value="1"/>
</dbReference>
<dbReference type="EMBL" id="QANS01000003">
    <property type="protein sequence ID" value="PTU31704.1"/>
    <property type="molecule type" value="Genomic_DNA"/>
</dbReference>
<evidence type="ECO:0000256" key="1">
    <source>
        <dbReference type="ARBA" id="ARBA00023125"/>
    </source>
</evidence>
<proteinExistence type="predicted"/>
<dbReference type="PROSITE" id="PS50937">
    <property type="entry name" value="HTH_MERR_2"/>
    <property type="match status" value="1"/>
</dbReference>
<dbReference type="SMART" id="SM00422">
    <property type="entry name" value="HTH_MERR"/>
    <property type="match status" value="1"/>
</dbReference>
<keyword evidence="1" id="KW-0238">DNA-binding</keyword>
<sequence>MKKTSRPSAAKPAKKTARSSKANTDRKEYSIDEFARVGDSTVRNVRAYQDRGLLPPPERRGRSGIYTEAHLARLRLIGQLLNRGYTLGNIGELINAWEKGQDLRDLLGLERALTTPWAEELPAYFSMAELLKMFGKSATPEAIRKALELEVLQMEGLRLRAPRPQFIHAGVQLVQMGIPLTELLDIVRMLRGNVERVANELVQLIVKHVFAPYSKGDLPPAKEVPKLADSVWKLRPLADMAVETEVARAMDKAINQYLGDLLGHMFEHLHEKPSKK</sequence>
<evidence type="ECO:0000313" key="5">
    <source>
        <dbReference type="Proteomes" id="UP000244248"/>
    </source>
</evidence>
<dbReference type="PANTHER" id="PTHR30204:SF93">
    <property type="entry name" value="HTH MERR-TYPE DOMAIN-CONTAINING PROTEIN"/>
    <property type="match status" value="1"/>
</dbReference>
<dbReference type="SUPFAM" id="SSF46955">
    <property type="entry name" value="Putative DNA-binding domain"/>
    <property type="match status" value="1"/>
</dbReference>
<gene>
    <name evidence="4" type="ORF">CJD38_10370</name>
</gene>
<dbReference type="AlphaFoldDB" id="A0A2T5MGK1"/>
<accession>A0A2T5MGK1</accession>
<dbReference type="CDD" id="cd04778">
    <property type="entry name" value="HTH_MerR-like_sg2"/>
    <property type="match status" value="1"/>
</dbReference>
<evidence type="ECO:0000313" key="4">
    <source>
        <dbReference type="EMBL" id="PTU31704.1"/>
    </source>
</evidence>
<feature type="region of interest" description="Disordered" evidence="2">
    <location>
        <begin position="1"/>
        <end position="27"/>
    </location>
</feature>
<organism evidence="4 5">
    <name type="scientific">Stenotrophobium rhamnosiphilum</name>
    <dbReference type="NCBI Taxonomy" id="2029166"/>
    <lineage>
        <taxon>Bacteria</taxon>
        <taxon>Pseudomonadati</taxon>
        <taxon>Pseudomonadota</taxon>
        <taxon>Gammaproteobacteria</taxon>
        <taxon>Nevskiales</taxon>
        <taxon>Nevskiaceae</taxon>
        <taxon>Stenotrophobium</taxon>
    </lineage>
</organism>
<dbReference type="InterPro" id="IPR047057">
    <property type="entry name" value="MerR_fam"/>
</dbReference>
<dbReference type="Pfam" id="PF13411">
    <property type="entry name" value="MerR_1"/>
    <property type="match status" value="1"/>
</dbReference>
<protein>
    <submittedName>
        <fullName evidence="4">MerR family transcriptional regulator</fullName>
    </submittedName>
</protein>
<dbReference type="RefSeq" id="WP_107940254.1">
    <property type="nucleotide sequence ID" value="NZ_QANS01000003.1"/>
</dbReference>
<dbReference type="Gene3D" id="1.10.1660.10">
    <property type="match status" value="1"/>
</dbReference>